<protein>
    <submittedName>
        <fullName evidence="3">Protein-disulfide reductase DsbD family protein</fullName>
    </submittedName>
</protein>
<keyword evidence="4" id="KW-1185">Reference proteome</keyword>
<evidence type="ECO:0000259" key="2">
    <source>
        <dbReference type="Pfam" id="PF11412"/>
    </source>
</evidence>
<feature type="chain" id="PRO_5047254763" evidence="1">
    <location>
        <begin position="25"/>
        <end position="271"/>
    </location>
</feature>
<name>A0ABT2X5E5_9RHOB</name>
<keyword evidence="1" id="KW-0732">Signal</keyword>
<dbReference type="Proteomes" id="UP001209535">
    <property type="component" value="Unassembled WGS sequence"/>
</dbReference>
<dbReference type="RefSeq" id="WP_263336073.1">
    <property type="nucleotide sequence ID" value="NZ_JAOVQO010000009.1"/>
</dbReference>
<evidence type="ECO:0000313" key="3">
    <source>
        <dbReference type="EMBL" id="MCU9848589.1"/>
    </source>
</evidence>
<dbReference type="InterPro" id="IPR028250">
    <property type="entry name" value="DsbDN"/>
</dbReference>
<dbReference type="EMBL" id="JAOVQO010000009">
    <property type="protein sequence ID" value="MCU9848589.1"/>
    <property type="molecule type" value="Genomic_DNA"/>
</dbReference>
<evidence type="ECO:0000256" key="1">
    <source>
        <dbReference type="SAM" id="SignalP"/>
    </source>
</evidence>
<feature type="signal peptide" evidence="1">
    <location>
        <begin position="1"/>
        <end position="24"/>
    </location>
</feature>
<sequence>MIKARSLALALPAVLALLPATVAAQDLPANLVAAEIRGGWRTESGTQMAALHLTLAPGWKTYWRAPGEAGFPPQFDWSGSANIADATIHWPTPELFDLNGLRFAGYRDELVLPIEFRPAVADRPMSVSGRIDLGVCETVCVPVSFDVAADLDPAGGPDPMIRSALANQPEPAATAGLSRARCSVEPIRDGLRLTSELTMPQIGPEEFAVVELADRSIWVSQAETVRAGGELVAVADLVPSNAAPFALDRSSVHITVFGGSGRAVDLQGCTG</sequence>
<comment type="caution">
    <text evidence="3">The sequence shown here is derived from an EMBL/GenBank/DDBJ whole genome shotgun (WGS) entry which is preliminary data.</text>
</comment>
<proteinExistence type="predicted"/>
<evidence type="ECO:0000313" key="4">
    <source>
        <dbReference type="Proteomes" id="UP001209535"/>
    </source>
</evidence>
<reference evidence="3 4" key="1">
    <citation type="submission" date="2022-10" db="EMBL/GenBank/DDBJ databases">
        <title>Defluviimonas sp. nov., isolated from ocean surface sediments.</title>
        <authorList>
            <person name="He W."/>
            <person name="Wang L."/>
            <person name="Zhang D.-F."/>
        </authorList>
    </citation>
    <scope>NUCLEOTIDE SEQUENCE [LARGE SCALE GENOMIC DNA]</scope>
    <source>
        <strain evidence="3 4">WL0024</strain>
    </source>
</reference>
<feature type="domain" description="Thiol:disulfide interchange protein DsbD N-terminal" evidence="2">
    <location>
        <begin position="43"/>
        <end position="144"/>
    </location>
</feature>
<dbReference type="Pfam" id="PF11412">
    <property type="entry name" value="DsbD_N"/>
    <property type="match status" value="1"/>
</dbReference>
<organism evidence="3 4">
    <name type="scientific">Albidovulum salinarum</name>
    <dbReference type="NCBI Taxonomy" id="2984153"/>
    <lineage>
        <taxon>Bacteria</taxon>
        <taxon>Pseudomonadati</taxon>
        <taxon>Pseudomonadota</taxon>
        <taxon>Alphaproteobacteria</taxon>
        <taxon>Rhodobacterales</taxon>
        <taxon>Paracoccaceae</taxon>
        <taxon>Albidovulum</taxon>
    </lineage>
</organism>
<gene>
    <name evidence="3" type="ORF">OEZ60_11260</name>
</gene>
<accession>A0ABT2X5E5</accession>